<keyword evidence="2" id="KW-1185">Reference proteome</keyword>
<dbReference type="EMBL" id="JAFNEN010000011">
    <property type="protein sequence ID" value="KAG8200935.1"/>
    <property type="molecule type" value="Genomic_DNA"/>
</dbReference>
<organism evidence="1 2">
    <name type="scientific">Oedothorax gibbosus</name>
    <dbReference type="NCBI Taxonomy" id="931172"/>
    <lineage>
        <taxon>Eukaryota</taxon>
        <taxon>Metazoa</taxon>
        <taxon>Ecdysozoa</taxon>
        <taxon>Arthropoda</taxon>
        <taxon>Chelicerata</taxon>
        <taxon>Arachnida</taxon>
        <taxon>Araneae</taxon>
        <taxon>Araneomorphae</taxon>
        <taxon>Entelegynae</taxon>
        <taxon>Araneoidea</taxon>
        <taxon>Linyphiidae</taxon>
        <taxon>Erigoninae</taxon>
        <taxon>Oedothorax</taxon>
    </lineage>
</organism>
<evidence type="ECO:0000313" key="2">
    <source>
        <dbReference type="Proteomes" id="UP000827092"/>
    </source>
</evidence>
<sequence>MQQISSDLPFFANMIKKNLQRVGNCLTSLQLATSPNKCFDVHVLQERAAITQNILFNDLKLSSSQNSYDMVLVIE</sequence>
<dbReference type="AlphaFoldDB" id="A0AAV6VWY0"/>
<accession>A0AAV6VWY0</accession>
<comment type="caution">
    <text evidence="1">The sequence shown here is derived from an EMBL/GenBank/DDBJ whole genome shotgun (WGS) entry which is preliminary data.</text>
</comment>
<gene>
    <name evidence="1" type="ORF">JTE90_020574</name>
</gene>
<protein>
    <submittedName>
        <fullName evidence="1">Uncharacterized protein</fullName>
    </submittedName>
</protein>
<proteinExistence type="predicted"/>
<name>A0AAV6VWY0_9ARAC</name>
<reference evidence="1 2" key="1">
    <citation type="journal article" date="2022" name="Nat. Ecol. Evol.">
        <title>A masculinizing supergene underlies an exaggerated male reproductive morph in a spider.</title>
        <authorList>
            <person name="Hendrickx F."/>
            <person name="De Corte Z."/>
            <person name="Sonet G."/>
            <person name="Van Belleghem S.M."/>
            <person name="Kostlbacher S."/>
            <person name="Vangestel C."/>
        </authorList>
    </citation>
    <scope>NUCLEOTIDE SEQUENCE [LARGE SCALE GENOMIC DNA]</scope>
    <source>
        <strain evidence="1">W744_W776</strain>
    </source>
</reference>
<evidence type="ECO:0000313" key="1">
    <source>
        <dbReference type="EMBL" id="KAG8200935.1"/>
    </source>
</evidence>
<dbReference type="Proteomes" id="UP000827092">
    <property type="component" value="Unassembled WGS sequence"/>
</dbReference>